<dbReference type="Proteomes" id="UP000285405">
    <property type="component" value="Unassembled WGS sequence"/>
</dbReference>
<feature type="compositionally biased region" description="Low complexity" evidence="16">
    <location>
        <begin position="101"/>
        <end position="116"/>
    </location>
</feature>
<organism evidence="19 20">
    <name type="scientific">Golovinomyces cichoracearum</name>
    <dbReference type="NCBI Taxonomy" id="62708"/>
    <lineage>
        <taxon>Eukaryota</taxon>
        <taxon>Fungi</taxon>
        <taxon>Dikarya</taxon>
        <taxon>Ascomycota</taxon>
        <taxon>Pezizomycotina</taxon>
        <taxon>Leotiomycetes</taxon>
        <taxon>Erysiphales</taxon>
        <taxon>Erysiphaceae</taxon>
        <taxon>Golovinomyces</taxon>
    </lineage>
</organism>
<evidence type="ECO:0000256" key="3">
    <source>
        <dbReference type="ARBA" id="ARBA00010031"/>
    </source>
</evidence>
<feature type="region of interest" description="Disordered" evidence="16">
    <location>
        <begin position="96"/>
        <end position="131"/>
    </location>
</feature>
<evidence type="ECO:0000256" key="16">
    <source>
        <dbReference type="SAM" id="MobiDB-lite"/>
    </source>
</evidence>
<evidence type="ECO:0000256" key="4">
    <source>
        <dbReference type="ARBA" id="ARBA00022475"/>
    </source>
</evidence>
<feature type="chain" id="PRO_5019253854" evidence="17">
    <location>
        <begin position="19"/>
        <end position="211"/>
    </location>
</feature>
<comment type="caution">
    <text evidence="19">The sequence shown here is derived from an EMBL/GenBank/DDBJ whole genome shotgun (WGS) entry which is preliminary data.</text>
</comment>
<reference evidence="19 20" key="1">
    <citation type="journal article" date="2018" name="BMC Genomics">
        <title>Comparative genome analyses reveal sequence features reflecting distinct modes of host-adaptation between dicot and monocot powdery mildew.</title>
        <authorList>
            <person name="Wu Y."/>
            <person name="Ma X."/>
            <person name="Pan Z."/>
            <person name="Kale S.D."/>
            <person name="Song Y."/>
            <person name="King H."/>
            <person name="Zhang Q."/>
            <person name="Presley C."/>
            <person name="Deng X."/>
            <person name="Wei C.I."/>
            <person name="Xiao S."/>
        </authorList>
    </citation>
    <scope>NUCLEOTIDE SEQUENCE [LARGE SCALE GENOMIC DNA]</scope>
    <source>
        <strain evidence="19">UCSC1</strain>
    </source>
</reference>
<keyword evidence="6 15" id="KW-0349">Heme</keyword>
<evidence type="ECO:0000256" key="6">
    <source>
        <dbReference type="ARBA" id="ARBA00022617"/>
    </source>
</evidence>
<name>A0A420HV71_9PEZI</name>
<dbReference type="PANTHER" id="PTHR37928:SF1">
    <property type="entry name" value="CFEM DOMAIN PROTEIN (AFU_ORTHOLOGUE AFUA_6G14090)"/>
    <property type="match status" value="1"/>
</dbReference>
<keyword evidence="7" id="KW-0336">GPI-anchor</keyword>
<dbReference type="InterPro" id="IPR008427">
    <property type="entry name" value="Extracellular_membr_CFEM_dom"/>
</dbReference>
<evidence type="ECO:0000256" key="11">
    <source>
        <dbReference type="ARBA" id="ARBA00023136"/>
    </source>
</evidence>
<evidence type="ECO:0000313" key="20">
    <source>
        <dbReference type="Proteomes" id="UP000285405"/>
    </source>
</evidence>
<evidence type="ECO:0000256" key="8">
    <source>
        <dbReference type="ARBA" id="ARBA00022723"/>
    </source>
</evidence>
<evidence type="ECO:0000256" key="9">
    <source>
        <dbReference type="ARBA" id="ARBA00022729"/>
    </source>
</evidence>
<feature type="binding site" description="axial binding residue" evidence="15">
    <location>
        <position position="48"/>
    </location>
    <ligand>
        <name>heme</name>
        <dbReference type="ChEBI" id="CHEBI:30413"/>
    </ligand>
    <ligandPart>
        <name>Fe</name>
        <dbReference type="ChEBI" id="CHEBI:18248"/>
    </ligandPart>
</feature>
<proteinExistence type="inferred from homology"/>
<dbReference type="PROSITE" id="PS52012">
    <property type="entry name" value="CFEM"/>
    <property type="match status" value="1"/>
</dbReference>
<dbReference type="PANTHER" id="PTHR37928">
    <property type="entry name" value="CFEM DOMAIN PROTEIN (AFU_ORTHOLOGUE AFUA_6G14090)"/>
    <property type="match status" value="1"/>
</dbReference>
<keyword evidence="8 15" id="KW-0479">Metal-binding</keyword>
<protein>
    <submittedName>
        <fullName evidence="19">Putative cfem domain-containing protein</fullName>
    </submittedName>
</protein>
<dbReference type="SMART" id="SM00747">
    <property type="entry name" value="CFEM"/>
    <property type="match status" value="1"/>
</dbReference>
<evidence type="ECO:0000313" key="19">
    <source>
        <dbReference type="EMBL" id="RKF61302.1"/>
    </source>
</evidence>
<feature type="domain" description="CFEM" evidence="18">
    <location>
        <begin position="1"/>
        <end position="113"/>
    </location>
</feature>
<evidence type="ECO:0000256" key="14">
    <source>
        <dbReference type="ARBA" id="ARBA00023288"/>
    </source>
</evidence>
<keyword evidence="11" id="KW-0472">Membrane</keyword>
<keyword evidence="13" id="KW-0325">Glycoprotein</keyword>
<evidence type="ECO:0000256" key="10">
    <source>
        <dbReference type="ARBA" id="ARBA00023004"/>
    </source>
</evidence>
<evidence type="ECO:0000256" key="2">
    <source>
        <dbReference type="ARBA" id="ARBA00004613"/>
    </source>
</evidence>
<comment type="similarity">
    <text evidence="3">Belongs to the RBT5 family.</text>
</comment>
<evidence type="ECO:0000256" key="5">
    <source>
        <dbReference type="ARBA" id="ARBA00022525"/>
    </source>
</evidence>
<evidence type="ECO:0000256" key="1">
    <source>
        <dbReference type="ARBA" id="ARBA00004609"/>
    </source>
</evidence>
<accession>A0A420HV71</accession>
<dbReference type="InterPro" id="IPR051735">
    <property type="entry name" value="CFEM_domain"/>
</dbReference>
<sequence length="211" mass="21158">MKFARVIALTSSIAVALAQSLETLPDCGQLCVRNMLAKAKELGCAEGDTACLCLNIDFAYGIRDCSHQVCGPEQAIPVIAYGSNYCKSISGSGGNSNTPESIPGLKPSSLSSGVSSTATPTHTQSTNSNATSTLSSTAITSAVVTTISFGDDVETSTIGSATISSSTLVPSSTSSTSSDDDQATSTSSAGATKQTFYAGFAAVAGIAALVI</sequence>
<dbReference type="Pfam" id="PF05730">
    <property type="entry name" value="CFEM"/>
    <property type="match status" value="1"/>
</dbReference>
<dbReference type="GO" id="GO:0098552">
    <property type="term" value="C:side of membrane"/>
    <property type="evidence" value="ECO:0007669"/>
    <property type="project" value="UniProtKB-KW"/>
</dbReference>
<comment type="caution">
    <text evidence="15">Lacks conserved residue(s) required for the propagation of feature annotation.</text>
</comment>
<feature type="region of interest" description="Disordered" evidence="16">
    <location>
        <begin position="164"/>
        <end position="188"/>
    </location>
</feature>
<dbReference type="GO" id="GO:0046872">
    <property type="term" value="F:metal ion binding"/>
    <property type="evidence" value="ECO:0007669"/>
    <property type="project" value="UniProtKB-UniRule"/>
</dbReference>
<evidence type="ECO:0000256" key="7">
    <source>
        <dbReference type="ARBA" id="ARBA00022622"/>
    </source>
</evidence>
<evidence type="ECO:0000256" key="17">
    <source>
        <dbReference type="SAM" id="SignalP"/>
    </source>
</evidence>
<dbReference type="GO" id="GO:0005576">
    <property type="term" value="C:extracellular region"/>
    <property type="evidence" value="ECO:0007669"/>
    <property type="project" value="UniProtKB-SubCell"/>
</dbReference>
<evidence type="ECO:0000259" key="18">
    <source>
        <dbReference type="PROSITE" id="PS52012"/>
    </source>
</evidence>
<feature type="disulfide bond" evidence="15">
    <location>
        <begin position="44"/>
        <end position="51"/>
    </location>
</feature>
<evidence type="ECO:0000256" key="12">
    <source>
        <dbReference type="ARBA" id="ARBA00023157"/>
    </source>
</evidence>
<dbReference type="EMBL" id="MCBR01015801">
    <property type="protein sequence ID" value="RKF61302.1"/>
    <property type="molecule type" value="Genomic_DNA"/>
</dbReference>
<gene>
    <name evidence="19" type="ORF">GcC1_158009</name>
</gene>
<keyword evidence="9 17" id="KW-0732">Signal</keyword>
<evidence type="ECO:0000256" key="13">
    <source>
        <dbReference type="ARBA" id="ARBA00023180"/>
    </source>
</evidence>
<dbReference type="AlphaFoldDB" id="A0A420HV71"/>
<keyword evidence="4" id="KW-1003">Cell membrane</keyword>
<keyword evidence="14" id="KW-0449">Lipoprotein</keyword>
<dbReference type="OrthoDB" id="1193027at2759"/>
<keyword evidence="10 15" id="KW-0408">Iron</keyword>
<dbReference type="GO" id="GO:0005886">
    <property type="term" value="C:plasma membrane"/>
    <property type="evidence" value="ECO:0007669"/>
    <property type="project" value="UniProtKB-SubCell"/>
</dbReference>
<keyword evidence="5" id="KW-0964">Secreted</keyword>
<comment type="subcellular location">
    <subcellularLocation>
        <location evidence="1">Cell membrane</location>
        <topology evidence="1">Lipid-anchor</topology>
        <topology evidence="1">GPI-anchor</topology>
    </subcellularLocation>
    <subcellularLocation>
        <location evidence="2">Secreted</location>
    </subcellularLocation>
</comment>
<evidence type="ECO:0000256" key="15">
    <source>
        <dbReference type="PROSITE-ProRule" id="PRU01356"/>
    </source>
</evidence>
<feature type="signal peptide" evidence="17">
    <location>
        <begin position="1"/>
        <end position="18"/>
    </location>
</feature>
<feature type="disulfide bond" evidence="15">
    <location>
        <begin position="53"/>
        <end position="86"/>
    </location>
</feature>
<keyword evidence="12 15" id="KW-1015">Disulfide bond</keyword>